<dbReference type="eggNOG" id="ENOG502QSDX">
    <property type="taxonomic scope" value="Eukaryota"/>
</dbReference>
<keyword evidence="1" id="KW-0862">Zinc</keyword>
<dbReference type="GO" id="GO:0051457">
    <property type="term" value="P:maintenance of protein location in nucleus"/>
    <property type="evidence" value="ECO:0007669"/>
    <property type="project" value="EnsemblFungi"/>
</dbReference>
<dbReference type="GO" id="GO:0004861">
    <property type="term" value="F:cyclin-dependent protein serine/threonine kinase inhibitor activity"/>
    <property type="evidence" value="ECO:0007669"/>
    <property type="project" value="EnsemblFungi"/>
</dbReference>
<feature type="compositionally biased region" description="Basic and acidic residues" evidence="2">
    <location>
        <begin position="9"/>
        <end position="27"/>
    </location>
</feature>
<dbReference type="GO" id="GO:0005634">
    <property type="term" value="C:nucleus"/>
    <property type="evidence" value="ECO:0007669"/>
    <property type="project" value="EnsemblFungi"/>
</dbReference>
<dbReference type="InterPro" id="IPR001841">
    <property type="entry name" value="Znf_RING"/>
</dbReference>
<dbReference type="FunCoup" id="H2AWN1">
    <property type="interactions" value="265"/>
</dbReference>
<dbReference type="InParanoid" id="H2AWN1"/>
<organism evidence="4 5">
    <name type="scientific">Kazachstania africana (strain ATCC 22294 / BCRC 22015 / CBS 2517 / CECT 1963 / NBRC 1671 / NRRL Y-8276)</name>
    <name type="common">Yeast</name>
    <name type="synonym">Kluyveromyces africanus</name>
    <dbReference type="NCBI Taxonomy" id="1071382"/>
    <lineage>
        <taxon>Eukaryota</taxon>
        <taxon>Fungi</taxon>
        <taxon>Dikarya</taxon>
        <taxon>Ascomycota</taxon>
        <taxon>Saccharomycotina</taxon>
        <taxon>Saccharomycetes</taxon>
        <taxon>Saccharomycetales</taxon>
        <taxon>Saccharomycetaceae</taxon>
        <taxon>Kazachstania</taxon>
    </lineage>
</organism>
<dbReference type="SUPFAM" id="SSF57850">
    <property type="entry name" value="RING/U-box"/>
    <property type="match status" value="1"/>
</dbReference>
<dbReference type="AlphaFoldDB" id="H2AWN1"/>
<dbReference type="Proteomes" id="UP000005220">
    <property type="component" value="Chromosome 6"/>
</dbReference>
<accession>H2AWN1</accession>
<dbReference type="GO" id="GO:0000751">
    <property type="term" value="P:mitotic cell cycle G1 arrest in response to pheromone"/>
    <property type="evidence" value="ECO:0007669"/>
    <property type="project" value="EnsemblFungi"/>
</dbReference>
<feature type="region of interest" description="Disordered" evidence="2">
    <location>
        <begin position="1"/>
        <end position="102"/>
    </location>
</feature>
<keyword evidence="1" id="KW-0863">Zinc-finger</keyword>
<evidence type="ECO:0000256" key="2">
    <source>
        <dbReference type="SAM" id="MobiDB-lite"/>
    </source>
</evidence>
<feature type="domain" description="RING-type" evidence="3">
    <location>
        <begin position="208"/>
        <end position="257"/>
    </location>
</feature>
<dbReference type="GO" id="GO:0120171">
    <property type="term" value="C:Cdc24p-Far1p-Gbetagamma complex"/>
    <property type="evidence" value="ECO:0007669"/>
    <property type="project" value="EnsemblFungi"/>
</dbReference>
<evidence type="ECO:0000259" key="3">
    <source>
        <dbReference type="PROSITE" id="PS50089"/>
    </source>
</evidence>
<sequence length="815" mass="92764">MLLKTPTRFKFEKKVHTPPSSERDGSRTSKSKFLKGISGKVFRRTPDMKQQQASTFEEFSPFTPSAGLNNSKRHIPKPLNLSKPLSPPPTISKHDSFSRSSSTLVSSGRAEFGDLDSPVHLQQLPNRSANRFSSKNLTRALIRESSASSRTSSDVRTLPNSDIIVWTDAEDNDPYLEESSPTFLATVNRNMKKYNSNHGPKKFVGERCAVCQEGLNNNFAGEKIVELSCSHPNHYSCYLTMLGSIQGNNSLPKCYLCGQITGPTDTETLQEMKSKLLGSNGITTSTNQQWIDLSPRKTYFPQFTPLDRVIHTADISQDGFKMPPLTGRDDSRSFVESIHKENIFSNTELKNPFQIEKEEIDCKNEESYEVGGPEIIRLGDNSFDCKITIPNLDTKPIVKERILNKSELREESLIRTEIVGYFEEILKINEDIGKLLLFEKCKYSVEGEEWSFNIIFCFYERLLILFDFSNEKIVGRVPVDRVYDVTKISDLKILIGMKSTILPEMYIEFCGPTEEKTALKWKYYIENLEKVPLLNHITSSTTDFLPESLAVRFKSFAKNADSFSPRPWVLSNFDAPLQLIVCMNLSSFADENEDYISLRKKTLSVILEKLGDDDLLGLVLVGKDGSGNVGEYGTFVGTIDKKWQGWEDVLETMDAVKKGVFQDQEKEMQVFLQTCYRLTSTLQTMEEIPTYSKHIIILREKSMHDEEDILIRKYRTRVIEDQKFSIDEVELDRALLESNSLKNIIDNYHKENVNSLIIKKDGKSMRIGNMSIGDEKVVNLKKILDDGAYGSIIDIELEWFDLAKGKVEKRKCPLL</sequence>
<evidence type="ECO:0000256" key="1">
    <source>
        <dbReference type="PROSITE-ProRule" id="PRU00175"/>
    </source>
</evidence>
<protein>
    <recommendedName>
        <fullName evidence="3">RING-type domain-containing protein</fullName>
    </recommendedName>
</protein>
<dbReference type="HOGENOM" id="CLU_341046_0_0_1"/>
<dbReference type="GO" id="GO:0005737">
    <property type="term" value="C:cytoplasm"/>
    <property type="evidence" value="ECO:0007669"/>
    <property type="project" value="EnsemblFungi"/>
</dbReference>
<evidence type="ECO:0000313" key="4">
    <source>
        <dbReference type="EMBL" id="CCF58781.1"/>
    </source>
</evidence>
<dbReference type="EMBL" id="HE650826">
    <property type="protein sequence ID" value="CCF58781.1"/>
    <property type="molecule type" value="Genomic_DNA"/>
</dbReference>
<dbReference type="GO" id="GO:0043332">
    <property type="term" value="C:mating projection tip"/>
    <property type="evidence" value="ECO:0007669"/>
    <property type="project" value="EnsemblFungi"/>
</dbReference>
<keyword evidence="5" id="KW-1185">Reference proteome</keyword>
<keyword evidence="1" id="KW-0479">Metal-binding</keyword>
<gene>
    <name evidence="4" type="primary">KAFR0F01840</name>
    <name evidence="4" type="ORF">KAFR_0F01840</name>
</gene>
<dbReference type="OrthoDB" id="299997at2759"/>
<dbReference type="GeneID" id="13884249"/>
<feature type="compositionally biased region" description="Polar residues" evidence="2">
    <location>
        <begin position="48"/>
        <end position="70"/>
    </location>
</feature>
<name>H2AWN1_KAZAF</name>
<proteinExistence type="predicted"/>
<evidence type="ECO:0000313" key="5">
    <source>
        <dbReference type="Proteomes" id="UP000005220"/>
    </source>
</evidence>
<dbReference type="GO" id="GO:0043577">
    <property type="term" value="P:chemotropism"/>
    <property type="evidence" value="ECO:0007669"/>
    <property type="project" value="EnsemblFungi"/>
</dbReference>
<dbReference type="RefSeq" id="XP_003957916.1">
    <property type="nucleotide sequence ID" value="XM_003957867.1"/>
</dbReference>
<dbReference type="KEGG" id="kaf:KAFR_0F01840"/>
<reference evidence="4 5" key="1">
    <citation type="journal article" date="2011" name="Proc. Natl. Acad. Sci. U.S.A.">
        <title>Evolutionary erosion of yeast sex chromosomes by mating-type switching accidents.</title>
        <authorList>
            <person name="Gordon J.L."/>
            <person name="Armisen D."/>
            <person name="Proux-Wera E."/>
            <person name="Oheigeartaigh S.S."/>
            <person name="Byrne K.P."/>
            <person name="Wolfe K.H."/>
        </authorList>
    </citation>
    <scope>NUCLEOTIDE SEQUENCE [LARGE SCALE GENOMIC DNA]</scope>
    <source>
        <strain evidence="5">ATCC 22294 / BCRC 22015 / CBS 2517 / CECT 1963 / NBRC 1671 / NRRL Y-8276</strain>
    </source>
</reference>
<dbReference type="GO" id="GO:0008270">
    <property type="term" value="F:zinc ion binding"/>
    <property type="evidence" value="ECO:0007669"/>
    <property type="project" value="UniProtKB-KW"/>
</dbReference>
<dbReference type="PROSITE" id="PS50089">
    <property type="entry name" value="ZF_RING_2"/>
    <property type="match status" value="1"/>
</dbReference>
<dbReference type="STRING" id="1071382.H2AWN1"/>